<evidence type="ECO:0000313" key="3">
    <source>
        <dbReference type="Proteomes" id="UP001055439"/>
    </source>
</evidence>
<feature type="compositionally biased region" description="Basic and acidic residues" evidence="1">
    <location>
        <begin position="1"/>
        <end position="14"/>
    </location>
</feature>
<keyword evidence="3" id="KW-1185">Reference proteome</keyword>
<evidence type="ECO:0000313" key="2">
    <source>
        <dbReference type="EMBL" id="URD86085.1"/>
    </source>
</evidence>
<dbReference type="Proteomes" id="UP001055439">
    <property type="component" value="Chromosome 2"/>
</dbReference>
<reference evidence="2" key="1">
    <citation type="submission" date="2022-05" db="EMBL/GenBank/DDBJ databases">
        <title>The Musa troglodytarum L. genome provides insights into the mechanism of non-climacteric behaviour and enrichment of carotenoids.</title>
        <authorList>
            <person name="Wang J."/>
        </authorList>
    </citation>
    <scope>NUCLEOTIDE SEQUENCE</scope>
    <source>
        <tissue evidence="2">Leaf</tissue>
    </source>
</reference>
<dbReference type="EMBL" id="CP097504">
    <property type="protein sequence ID" value="URD86085.1"/>
    <property type="molecule type" value="Genomic_DNA"/>
</dbReference>
<feature type="region of interest" description="Disordered" evidence="1">
    <location>
        <begin position="1"/>
        <end position="33"/>
    </location>
</feature>
<dbReference type="AlphaFoldDB" id="A0A9E7JM25"/>
<feature type="compositionally biased region" description="Low complexity" evidence="1">
    <location>
        <begin position="15"/>
        <end position="26"/>
    </location>
</feature>
<proteinExistence type="predicted"/>
<protein>
    <submittedName>
        <fullName evidence="2">Uncharacterized protein</fullName>
    </submittedName>
</protein>
<organism evidence="2 3">
    <name type="scientific">Musa troglodytarum</name>
    <name type="common">fe'i banana</name>
    <dbReference type="NCBI Taxonomy" id="320322"/>
    <lineage>
        <taxon>Eukaryota</taxon>
        <taxon>Viridiplantae</taxon>
        <taxon>Streptophyta</taxon>
        <taxon>Embryophyta</taxon>
        <taxon>Tracheophyta</taxon>
        <taxon>Spermatophyta</taxon>
        <taxon>Magnoliopsida</taxon>
        <taxon>Liliopsida</taxon>
        <taxon>Zingiberales</taxon>
        <taxon>Musaceae</taxon>
        <taxon>Musa</taxon>
    </lineage>
</organism>
<name>A0A9E7JM25_9LILI</name>
<accession>A0A9E7JM25</accession>
<gene>
    <name evidence="2" type="ORF">MUK42_32901</name>
</gene>
<sequence length="110" mass="12564">MDKNESKKEGEERSPSSTNSSHPNPHLRQGSRALLDLKPLRRSLILLTTPPEMVRMCPRRTLLRVRVGPYYRAPMGPRRTYLRVLRVPLESVIKSTSPDSVSACRLISRN</sequence>
<evidence type="ECO:0000256" key="1">
    <source>
        <dbReference type="SAM" id="MobiDB-lite"/>
    </source>
</evidence>